<protein>
    <submittedName>
        <fullName evidence="1">Uncharacterized protein</fullName>
    </submittedName>
</protein>
<accession>A0A328YLL9</accession>
<dbReference type="EMBL" id="QLSZ01000003">
    <property type="protein sequence ID" value="RAR73715.1"/>
    <property type="molecule type" value="Genomic_DNA"/>
</dbReference>
<evidence type="ECO:0000313" key="1">
    <source>
        <dbReference type="EMBL" id="RAR73715.1"/>
    </source>
</evidence>
<evidence type="ECO:0000313" key="2">
    <source>
        <dbReference type="Proteomes" id="UP000248840"/>
    </source>
</evidence>
<comment type="caution">
    <text evidence="1">The sequence shown here is derived from an EMBL/GenBank/DDBJ whole genome shotgun (WGS) entry which is preliminary data.</text>
</comment>
<sequence length="108" mass="12223">MNHSSFTINKSKLLKELNLIAKVIGRKSKQTKNIVAELTITDNLLTIVLPGIKETIECFTFSSAKATLRFYYFKDLIETSNNPEIECTIFDNELRIGTTAIAVKTTFF</sequence>
<reference evidence="1 2" key="1">
    <citation type="submission" date="2018-06" db="EMBL/GenBank/DDBJ databases">
        <title>Genomic Encyclopedia of Archaeal and Bacterial Type Strains, Phase II (KMG-II): from individual species to whole genera.</title>
        <authorList>
            <person name="Goeker M."/>
        </authorList>
    </citation>
    <scope>NUCLEOTIDE SEQUENCE [LARGE SCALE GENOMIC DNA]</scope>
    <source>
        <strain evidence="1 2">DSM 25663</strain>
    </source>
</reference>
<dbReference type="Proteomes" id="UP000248840">
    <property type="component" value="Unassembled WGS sequence"/>
</dbReference>
<dbReference type="RefSeq" id="WP_112112520.1">
    <property type="nucleotide sequence ID" value="NZ_QLSZ01000003.1"/>
</dbReference>
<keyword evidence="2" id="KW-1185">Reference proteome</keyword>
<proteinExistence type="predicted"/>
<dbReference type="InterPro" id="IPR046938">
    <property type="entry name" value="DNA_clamp_sf"/>
</dbReference>
<dbReference type="SUPFAM" id="SSF55979">
    <property type="entry name" value="DNA clamp"/>
    <property type="match status" value="1"/>
</dbReference>
<dbReference type="OrthoDB" id="1341754at2"/>
<name>A0A328YLL9_9FLAO</name>
<dbReference type="AlphaFoldDB" id="A0A328YLL9"/>
<organism evidence="1 2">
    <name type="scientific">Flavobacterium aciduliphilum</name>
    <dbReference type="NCBI Taxonomy" id="1101402"/>
    <lineage>
        <taxon>Bacteria</taxon>
        <taxon>Pseudomonadati</taxon>
        <taxon>Bacteroidota</taxon>
        <taxon>Flavobacteriia</taxon>
        <taxon>Flavobacteriales</taxon>
        <taxon>Flavobacteriaceae</taxon>
        <taxon>Flavobacterium</taxon>
    </lineage>
</organism>
<gene>
    <name evidence="1" type="ORF">CLV55_10334</name>
</gene>